<dbReference type="InterPro" id="IPR051156">
    <property type="entry name" value="Mito/Outer_Membr_Metalloprot"/>
</dbReference>
<gene>
    <name evidence="8" type="ORF">NB640_03315</name>
</gene>
<keyword evidence="3" id="KW-0479">Metal-binding</keyword>
<evidence type="ECO:0000256" key="5">
    <source>
        <dbReference type="ARBA" id="ARBA00022833"/>
    </source>
</evidence>
<dbReference type="GO" id="GO:0016020">
    <property type="term" value="C:membrane"/>
    <property type="evidence" value="ECO:0007669"/>
    <property type="project" value="TreeGrafter"/>
</dbReference>
<evidence type="ECO:0000256" key="4">
    <source>
        <dbReference type="ARBA" id="ARBA00022801"/>
    </source>
</evidence>
<dbReference type="Proteomes" id="UP001156215">
    <property type="component" value="Chromosome"/>
</dbReference>
<evidence type="ECO:0000256" key="2">
    <source>
        <dbReference type="ARBA" id="ARBA00022670"/>
    </source>
</evidence>
<accession>A0A9E9M042</accession>
<dbReference type="InterPro" id="IPR011990">
    <property type="entry name" value="TPR-like_helical_dom_sf"/>
</dbReference>
<dbReference type="RefSeq" id="WP_269309740.1">
    <property type="nucleotide sequence ID" value="NZ_CP098242.1"/>
</dbReference>
<dbReference type="Gene3D" id="3.30.2010.10">
    <property type="entry name" value="Metalloproteases ('zincins'), catalytic domain"/>
    <property type="match status" value="1"/>
</dbReference>
<protein>
    <submittedName>
        <fullName evidence="8">M48 family metalloprotease</fullName>
        <ecNumber evidence="8">3.4.24.-</ecNumber>
    </submittedName>
</protein>
<feature type="domain" description="Peptidase M48" evidence="7">
    <location>
        <begin position="85"/>
        <end position="272"/>
    </location>
</feature>
<dbReference type="Pfam" id="PF14559">
    <property type="entry name" value="TPR_19"/>
    <property type="match status" value="1"/>
</dbReference>
<keyword evidence="4 8" id="KW-0378">Hydrolase</keyword>
<dbReference type="GO" id="GO:0051603">
    <property type="term" value="P:proteolysis involved in protein catabolic process"/>
    <property type="evidence" value="ECO:0007669"/>
    <property type="project" value="TreeGrafter"/>
</dbReference>
<comment type="cofactor">
    <cofactor evidence="1">
        <name>Zn(2+)</name>
        <dbReference type="ChEBI" id="CHEBI:29105"/>
    </cofactor>
</comment>
<name>A0A9E9M042_9BURK</name>
<dbReference type="PANTHER" id="PTHR22726:SF1">
    <property type="entry name" value="METALLOENDOPEPTIDASE OMA1, MITOCHONDRIAL"/>
    <property type="match status" value="1"/>
</dbReference>
<evidence type="ECO:0000256" key="3">
    <source>
        <dbReference type="ARBA" id="ARBA00022723"/>
    </source>
</evidence>
<dbReference type="KEGG" id="ovb:NB640_03315"/>
<dbReference type="EC" id="3.4.24.-" evidence="8"/>
<keyword evidence="6 8" id="KW-0482">Metalloprotease</keyword>
<dbReference type="AlphaFoldDB" id="A0A9E9M042"/>
<dbReference type="EMBL" id="CP098242">
    <property type="protein sequence ID" value="WAW10702.1"/>
    <property type="molecule type" value="Genomic_DNA"/>
</dbReference>
<keyword evidence="5" id="KW-0862">Zinc</keyword>
<dbReference type="SUPFAM" id="SSF48452">
    <property type="entry name" value="TPR-like"/>
    <property type="match status" value="1"/>
</dbReference>
<dbReference type="PANTHER" id="PTHR22726">
    <property type="entry name" value="METALLOENDOPEPTIDASE OMA1"/>
    <property type="match status" value="1"/>
</dbReference>
<dbReference type="InterPro" id="IPR001915">
    <property type="entry name" value="Peptidase_M48"/>
</dbReference>
<keyword evidence="2" id="KW-0645">Protease</keyword>
<proteinExistence type="predicted"/>
<dbReference type="GO" id="GO:0046872">
    <property type="term" value="F:metal ion binding"/>
    <property type="evidence" value="ECO:0007669"/>
    <property type="project" value="UniProtKB-KW"/>
</dbReference>
<sequence length="507" mass="56171">MRTSLFFKQQRLRRIFRILVFPLLFTFITQPLAYAQYSNLPTLGDTARGELSPLMEYKIGVEIMRRIQMDPDYIEDEVISEYLNNIGHKLVNATPDVRGETGNDFHFFALRDQTLNAFALPGGFIGVHTGLLLAAQSESELASVLSHEIGHVSQRHIARMIGNQKQDMLIPIAALVLAAIAGAAKQTDAAGALVMGGQGLAVQKQLNFNRDAEREADRVGFLILKNAGFDTNGMVLFFERLQRANRHYGEGFSAYLRTHPLTSERIADVEARVRSESYRQHADSPDFYYVRIRAELLQDESAKGMETAAANFQEMIKIGSRLPASAGYYGQALLALKQNDTMKAASLLQEAKKLVGDKAAQASLALISTSIDIKIAGRQPAEAAREALTALSRFPASRALSHRYAGALYHAGNYDGAAQYLRKQAQLYRSDPMVHGMLAKVYGAQEKIALMHIELAESYSLSGGLSAALEQLSLARQAPDVTFYDHSIIDAKEREWQAQRLEEMQGK</sequence>
<keyword evidence="9" id="KW-1185">Reference proteome</keyword>
<reference evidence="8" key="1">
    <citation type="journal article" date="2022" name="Front. Microbiol.">
        <title>New perspectives on an old grouping: The genomic and phenotypic variability of Oxalobacter formigenes and the implications for calcium oxalate stone prevention.</title>
        <authorList>
            <person name="Chmiel J.A."/>
            <person name="Carr C."/>
            <person name="Stuivenberg G.A."/>
            <person name="Venema R."/>
            <person name="Chanyi R.M."/>
            <person name="Al K.F."/>
            <person name="Giguere D."/>
            <person name="Say H."/>
            <person name="Akouris P.P."/>
            <person name="Dominguez Romero S.A."/>
            <person name="Kwong A."/>
            <person name="Tai V."/>
            <person name="Koval S.F."/>
            <person name="Razvi H."/>
            <person name="Bjazevic J."/>
            <person name="Burton J.P."/>
        </authorList>
    </citation>
    <scope>NUCLEOTIDE SEQUENCE</scope>
    <source>
        <strain evidence="8">WoOx3</strain>
    </source>
</reference>
<evidence type="ECO:0000256" key="6">
    <source>
        <dbReference type="ARBA" id="ARBA00023049"/>
    </source>
</evidence>
<evidence type="ECO:0000313" key="9">
    <source>
        <dbReference type="Proteomes" id="UP001156215"/>
    </source>
</evidence>
<evidence type="ECO:0000313" key="8">
    <source>
        <dbReference type="EMBL" id="WAW10702.1"/>
    </source>
</evidence>
<dbReference type="GO" id="GO:0004222">
    <property type="term" value="F:metalloendopeptidase activity"/>
    <property type="evidence" value="ECO:0007669"/>
    <property type="project" value="InterPro"/>
</dbReference>
<evidence type="ECO:0000259" key="7">
    <source>
        <dbReference type="Pfam" id="PF01435"/>
    </source>
</evidence>
<dbReference type="Gene3D" id="1.25.40.10">
    <property type="entry name" value="Tetratricopeptide repeat domain"/>
    <property type="match status" value="1"/>
</dbReference>
<dbReference type="Pfam" id="PF01435">
    <property type="entry name" value="Peptidase_M48"/>
    <property type="match status" value="1"/>
</dbReference>
<evidence type="ECO:0000256" key="1">
    <source>
        <dbReference type="ARBA" id="ARBA00001947"/>
    </source>
</evidence>
<organism evidence="8 9">
    <name type="scientific">Oxalobacter vibrioformis</name>
    <dbReference type="NCBI Taxonomy" id="933080"/>
    <lineage>
        <taxon>Bacteria</taxon>
        <taxon>Pseudomonadati</taxon>
        <taxon>Pseudomonadota</taxon>
        <taxon>Betaproteobacteria</taxon>
        <taxon>Burkholderiales</taxon>
        <taxon>Oxalobacteraceae</taxon>
        <taxon>Oxalobacter</taxon>
    </lineage>
</organism>